<keyword evidence="2" id="KW-0158">Chromosome</keyword>
<protein>
    <recommendedName>
        <fullName evidence="5">CST complex subunit Stn1 N-terminal domain-containing protein</fullName>
    </recommendedName>
</protein>
<accession>A0AAN9YQV9</accession>
<dbReference type="Proteomes" id="UP001320420">
    <property type="component" value="Unassembled WGS sequence"/>
</dbReference>
<feature type="compositionally biased region" description="Basic and acidic residues" evidence="4">
    <location>
        <begin position="143"/>
        <end position="152"/>
    </location>
</feature>
<comment type="subcellular location">
    <subcellularLocation>
        <location evidence="1">Chromosome</location>
        <location evidence="1">Telomere</location>
    </subcellularLocation>
</comment>
<evidence type="ECO:0000313" key="6">
    <source>
        <dbReference type="EMBL" id="KAK7750754.1"/>
    </source>
</evidence>
<sequence>MWVVVAIDDFYGHRVYTIDDSTGECIECSVETPKPPKPGAQGAKEVARGGAASSSRTATAQGTATTSSSVLAADIDVGMVVDVKGRVKLFRDRKQIKIQKVQRIGSTAQEVQFWGKIQDFRRDVLSRPWLLDKRDVRRAKKQHLADVDADERRRRRKERHRLLQQEEADRRRGVGKADRHRATTTTDLVHRQSPAKSKGGRTHGDGQYDALGL</sequence>
<gene>
    <name evidence="6" type="ORF">SLS62_007305</name>
</gene>
<dbReference type="InterPro" id="IPR012340">
    <property type="entry name" value="NA-bd_OB-fold"/>
</dbReference>
<dbReference type="Pfam" id="PF10451">
    <property type="entry name" value="Stn1"/>
    <property type="match status" value="1"/>
</dbReference>
<dbReference type="AlphaFoldDB" id="A0AAN9YQV9"/>
<evidence type="ECO:0000259" key="5">
    <source>
        <dbReference type="Pfam" id="PF10451"/>
    </source>
</evidence>
<dbReference type="GO" id="GO:0000781">
    <property type="term" value="C:chromosome, telomeric region"/>
    <property type="evidence" value="ECO:0007669"/>
    <property type="project" value="UniProtKB-SubCell"/>
</dbReference>
<evidence type="ECO:0000256" key="3">
    <source>
        <dbReference type="ARBA" id="ARBA00022895"/>
    </source>
</evidence>
<feature type="region of interest" description="Disordered" evidence="4">
    <location>
        <begin position="143"/>
        <end position="213"/>
    </location>
</feature>
<keyword evidence="7" id="KW-1185">Reference proteome</keyword>
<feature type="compositionally biased region" description="Basic and acidic residues" evidence="4">
    <location>
        <begin position="161"/>
        <end position="181"/>
    </location>
</feature>
<evidence type="ECO:0000256" key="2">
    <source>
        <dbReference type="ARBA" id="ARBA00022454"/>
    </source>
</evidence>
<dbReference type="EMBL" id="JAKJXP020000059">
    <property type="protein sequence ID" value="KAK7750754.1"/>
    <property type="molecule type" value="Genomic_DNA"/>
</dbReference>
<reference evidence="6 7" key="1">
    <citation type="submission" date="2024-02" db="EMBL/GenBank/DDBJ databases">
        <title>De novo assembly and annotation of 12 fungi associated with fruit tree decline syndrome in Ontario, Canada.</title>
        <authorList>
            <person name="Sulman M."/>
            <person name="Ellouze W."/>
            <person name="Ilyukhin E."/>
        </authorList>
    </citation>
    <scope>NUCLEOTIDE SEQUENCE [LARGE SCALE GENOMIC DNA]</scope>
    <source>
        <strain evidence="6 7">M11/M66-122</strain>
    </source>
</reference>
<comment type="caution">
    <text evidence="6">The sequence shown here is derived from an EMBL/GenBank/DDBJ whole genome shotgun (WGS) entry which is preliminary data.</text>
</comment>
<dbReference type="InterPro" id="IPR018856">
    <property type="entry name" value="Stn1_N"/>
</dbReference>
<dbReference type="CDD" id="cd03524">
    <property type="entry name" value="RPA2_OBF_family"/>
    <property type="match status" value="1"/>
</dbReference>
<dbReference type="SUPFAM" id="SSF50249">
    <property type="entry name" value="Nucleic acid-binding proteins"/>
    <property type="match status" value="1"/>
</dbReference>
<evidence type="ECO:0000256" key="1">
    <source>
        <dbReference type="ARBA" id="ARBA00004574"/>
    </source>
</evidence>
<proteinExistence type="predicted"/>
<organism evidence="6 7">
    <name type="scientific">Diatrype stigma</name>
    <dbReference type="NCBI Taxonomy" id="117547"/>
    <lineage>
        <taxon>Eukaryota</taxon>
        <taxon>Fungi</taxon>
        <taxon>Dikarya</taxon>
        <taxon>Ascomycota</taxon>
        <taxon>Pezizomycotina</taxon>
        <taxon>Sordariomycetes</taxon>
        <taxon>Xylariomycetidae</taxon>
        <taxon>Xylariales</taxon>
        <taxon>Diatrypaceae</taxon>
        <taxon>Diatrype</taxon>
    </lineage>
</organism>
<evidence type="ECO:0000313" key="7">
    <source>
        <dbReference type="Proteomes" id="UP001320420"/>
    </source>
</evidence>
<feature type="domain" description="CST complex subunit Stn1 N-terminal" evidence="5">
    <location>
        <begin position="66"/>
        <end position="142"/>
    </location>
</feature>
<evidence type="ECO:0000256" key="4">
    <source>
        <dbReference type="SAM" id="MobiDB-lite"/>
    </source>
</evidence>
<keyword evidence="3" id="KW-0779">Telomere</keyword>
<dbReference type="Gene3D" id="2.40.50.140">
    <property type="entry name" value="Nucleic acid-binding proteins"/>
    <property type="match status" value="1"/>
</dbReference>
<name>A0AAN9YQV9_9PEZI</name>